<dbReference type="InterPro" id="IPR000347">
    <property type="entry name" value="Metalthion_15p"/>
</dbReference>
<organism evidence="6 7">
    <name type="scientific">Carpinus fangiana</name>
    <dbReference type="NCBI Taxonomy" id="176857"/>
    <lineage>
        <taxon>Eukaryota</taxon>
        <taxon>Viridiplantae</taxon>
        <taxon>Streptophyta</taxon>
        <taxon>Embryophyta</taxon>
        <taxon>Tracheophyta</taxon>
        <taxon>Spermatophyta</taxon>
        <taxon>Magnoliopsida</taxon>
        <taxon>eudicotyledons</taxon>
        <taxon>Gunneridae</taxon>
        <taxon>Pentapetalae</taxon>
        <taxon>rosids</taxon>
        <taxon>fabids</taxon>
        <taxon>Fagales</taxon>
        <taxon>Betulaceae</taxon>
        <taxon>Carpinus</taxon>
    </lineage>
</organism>
<keyword evidence="4 5" id="KW-0480">Metal-thiolate cluster</keyword>
<dbReference type="Pfam" id="PF01439">
    <property type="entry name" value="Metallothio_2"/>
    <property type="match status" value="1"/>
</dbReference>
<comment type="function">
    <text evidence="1 5">Metallothioneins have a high content of cysteine residues that bind various heavy metals.</text>
</comment>
<proteinExistence type="inferred from homology"/>
<evidence type="ECO:0000313" key="7">
    <source>
        <dbReference type="Proteomes" id="UP000327013"/>
    </source>
</evidence>
<evidence type="ECO:0000256" key="5">
    <source>
        <dbReference type="RuleBase" id="RU369052"/>
    </source>
</evidence>
<accession>A0A660KRI3</accession>
<evidence type="ECO:0000256" key="3">
    <source>
        <dbReference type="ARBA" id="ARBA00022723"/>
    </source>
</evidence>
<comment type="similarity">
    <text evidence="2 5">Belongs to the metallothionein superfamily. Type 15 family.</text>
</comment>
<reference evidence="6 7" key="1">
    <citation type="submission" date="2019-06" db="EMBL/GenBank/DDBJ databases">
        <title>A chromosomal-level reference genome of Carpinus fangiana (Coryloideae, Betulaceae).</title>
        <authorList>
            <person name="Yang X."/>
            <person name="Wang Z."/>
            <person name="Zhang L."/>
            <person name="Hao G."/>
            <person name="Liu J."/>
            <person name="Yang Y."/>
        </authorList>
    </citation>
    <scope>NUCLEOTIDE SEQUENCE [LARGE SCALE GENOMIC DNA]</scope>
    <source>
        <strain evidence="6">Cfa_2016G</strain>
        <tissue evidence="6">Leaf</tissue>
    </source>
</reference>
<dbReference type="EMBL" id="CM017324">
    <property type="protein sequence ID" value="KAE8039053.1"/>
    <property type="molecule type" value="Genomic_DNA"/>
</dbReference>
<evidence type="ECO:0000256" key="1">
    <source>
        <dbReference type="ARBA" id="ARBA00002568"/>
    </source>
</evidence>
<name>A0A660KRI3_9ROSI</name>
<gene>
    <name evidence="6" type="ORF">FH972_011501</name>
</gene>
<evidence type="ECO:0000256" key="4">
    <source>
        <dbReference type="ARBA" id="ARBA00022851"/>
    </source>
</evidence>
<evidence type="ECO:0000313" key="6">
    <source>
        <dbReference type="EMBL" id="KAE8039053.1"/>
    </source>
</evidence>
<keyword evidence="7" id="KW-1185">Reference proteome</keyword>
<sequence>MSGCNCGSSCSCGSDCKCGKKYPDLGFSEDTSCTMTIVPIMKGLGVRALKQGTASAATATHASAAANEQKGEDRKSQ</sequence>
<evidence type="ECO:0000256" key="2">
    <source>
        <dbReference type="ARBA" id="ARBA00005802"/>
    </source>
</evidence>
<dbReference type="AlphaFoldDB" id="A0A660KRI3"/>
<dbReference type="Proteomes" id="UP000327013">
    <property type="component" value="Chromosome 4"/>
</dbReference>
<protein>
    <recommendedName>
        <fullName evidence="5">Metallothionein-like protein</fullName>
    </recommendedName>
</protein>
<keyword evidence="3 5" id="KW-0479">Metal-binding</keyword>
<dbReference type="GO" id="GO:0046872">
    <property type="term" value="F:metal ion binding"/>
    <property type="evidence" value="ECO:0007669"/>
    <property type="project" value="UniProtKB-UniRule"/>
</dbReference>